<sequence>MSSSTRTSSFGRARMGSQSSHATASGTAASLSTSLHHHHHPQPPHTTSKTSSQTTPLSLSFYNNCNNSVIHGDDATKKKKNLLNPTAVRERSKSIPGCKEIGVVDNTTLIFLVAVASKPSSDTKQNQQLARITIFCDSGTIGTARVLDGTVRQTFRRNVNSLDVVERLLTFPEGPVEINENLIGIHDEENNSNENKSPSTIKINYQKEVELADVGLCILEGEREKLTKHLRQLDEMKEEEEEKQQQQLSKNHKKQQAQLQQQQQQAPSSVASRRLQSQLLEQATNKSTGSPSKSVSIDSNNNSNSNSDRTGRRRNKLLNLSSRQKRNTNNASDYNSNSKSVSAVVISKTNDPRTTITTIPSTPPTKKKSNKSKHTSADATKKLEENVLSAYASALITITKPNNDGIDEDNGDDNASTSSSSSTGSHHRKRSSGDVNEVAAYEFHFKLPADVMKQVDQCLRDIAKMNKVVKGVATNGRGTVFLYGNGGVAYTPSIPKALYHKLRQLRSSSYSSRPCFVALGTRDRYYVAFNDGTAAWKGSNVLDKLLKKIILKNNNNNSANEKKKSDDASKSNNSALSSMLPRSVGFGSTYDTFFTIFYDGSWQYQGRGIPKSLEKKLVERKNRADLLYCNLGPNGEWFLKAENGKMWWSGITHELDLVLKKIMSTGFLHNMDFGENGSYFISYDEE</sequence>
<feature type="compositionally biased region" description="Low complexity" evidence="1">
    <location>
        <begin position="16"/>
        <end position="34"/>
    </location>
</feature>
<feature type="region of interest" description="Disordered" evidence="1">
    <location>
        <begin position="401"/>
        <end position="433"/>
    </location>
</feature>
<dbReference type="AlphaFoldDB" id="A0A1E7F7R2"/>
<feature type="compositionally biased region" description="Low complexity" evidence="1">
    <location>
        <begin position="45"/>
        <end position="55"/>
    </location>
</feature>
<dbReference type="OrthoDB" id="41098at2759"/>
<name>A0A1E7F7R2_9STRA</name>
<feature type="region of interest" description="Disordered" evidence="1">
    <location>
        <begin position="1"/>
        <end position="55"/>
    </location>
</feature>
<organism evidence="2 3">
    <name type="scientific">Fragilariopsis cylindrus CCMP1102</name>
    <dbReference type="NCBI Taxonomy" id="635003"/>
    <lineage>
        <taxon>Eukaryota</taxon>
        <taxon>Sar</taxon>
        <taxon>Stramenopiles</taxon>
        <taxon>Ochrophyta</taxon>
        <taxon>Bacillariophyta</taxon>
        <taxon>Bacillariophyceae</taxon>
        <taxon>Bacillariophycidae</taxon>
        <taxon>Bacillariales</taxon>
        <taxon>Bacillariaceae</taxon>
        <taxon>Fragilariopsis</taxon>
    </lineage>
</organism>
<feature type="compositionally biased region" description="Low complexity" evidence="1">
    <location>
        <begin position="256"/>
        <end position="266"/>
    </location>
</feature>
<dbReference type="InParanoid" id="A0A1E7F7R2"/>
<dbReference type="EMBL" id="KV784361">
    <property type="protein sequence ID" value="OEU13893.1"/>
    <property type="molecule type" value="Genomic_DNA"/>
</dbReference>
<feature type="region of interest" description="Disordered" evidence="1">
    <location>
        <begin position="556"/>
        <end position="575"/>
    </location>
</feature>
<evidence type="ECO:0000313" key="2">
    <source>
        <dbReference type="EMBL" id="OEU13893.1"/>
    </source>
</evidence>
<feature type="region of interest" description="Disordered" evidence="1">
    <location>
        <begin position="235"/>
        <end position="380"/>
    </location>
</feature>
<evidence type="ECO:0000313" key="3">
    <source>
        <dbReference type="Proteomes" id="UP000095751"/>
    </source>
</evidence>
<dbReference type="KEGG" id="fcy:FRACYDRAFT_242247"/>
<proteinExistence type="predicted"/>
<feature type="compositionally biased region" description="Polar residues" evidence="1">
    <location>
        <begin position="267"/>
        <end position="291"/>
    </location>
</feature>
<accession>A0A1E7F7R2</accession>
<evidence type="ECO:0000256" key="1">
    <source>
        <dbReference type="SAM" id="MobiDB-lite"/>
    </source>
</evidence>
<protein>
    <submittedName>
        <fullName evidence="2">Uncharacterized protein</fullName>
    </submittedName>
</protein>
<feature type="compositionally biased region" description="Polar residues" evidence="1">
    <location>
        <begin position="327"/>
        <end position="341"/>
    </location>
</feature>
<feature type="compositionally biased region" description="Low complexity" evidence="1">
    <location>
        <begin position="292"/>
        <end position="307"/>
    </location>
</feature>
<feature type="compositionally biased region" description="Basic and acidic residues" evidence="1">
    <location>
        <begin position="560"/>
        <end position="569"/>
    </location>
</feature>
<dbReference type="Proteomes" id="UP000095751">
    <property type="component" value="Unassembled WGS sequence"/>
</dbReference>
<gene>
    <name evidence="2" type="ORF">FRACYDRAFT_242247</name>
</gene>
<feature type="compositionally biased region" description="Polar residues" evidence="1">
    <location>
        <begin position="1"/>
        <end position="10"/>
    </location>
</feature>
<feature type="compositionally biased region" description="Low complexity" evidence="1">
    <location>
        <begin position="413"/>
        <end position="424"/>
    </location>
</feature>
<reference evidence="2 3" key="1">
    <citation type="submission" date="2016-09" db="EMBL/GenBank/DDBJ databases">
        <title>Extensive genetic diversity and differential bi-allelic expression allows diatom success in the polar Southern Ocean.</title>
        <authorList>
            <consortium name="DOE Joint Genome Institute"/>
            <person name="Mock T."/>
            <person name="Otillar R.P."/>
            <person name="Strauss J."/>
            <person name="Dupont C."/>
            <person name="Frickenhaus S."/>
            <person name="Maumus F."/>
            <person name="Mcmullan M."/>
            <person name="Sanges R."/>
            <person name="Schmutz J."/>
            <person name="Toseland A."/>
            <person name="Valas R."/>
            <person name="Veluchamy A."/>
            <person name="Ward B.J."/>
            <person name="Allen A."/>
            <person name="Barry K."/>
            <person name="Falciatore A."/>
            <person name="Ferrante M."/>
            <person name="Fortunato A.E."/>
            <person name="Gloeckner G."/>
            <person name="Gruber A."/>
            <person name="Hipkin R."/>
            <person name="Janech M."/>
            <person name="Kroth P."/>
            <person name="Leese F."/>
            <person name="Lindquist E."/>
            <person name="Lyon B.R."/>
            <person name="Martin J."/>
            <person name="Mayer C."/>
            <person name="Parker M."/>
            <person name="Quesneville H."/>
            <person name="Raymond J."/>
            <person name="Uhlig C."/>
            <person name="Valentin K.U."/>
            <person name="Worden A.Z."/>
            <person name="Armbrust E.V."/>
            <person name="Bowler C."/>
            <person name="Green B."/>
            <person name="Moulton V."/>
            <person name="Van Oosterhout C."/>
            <person name="Grigoriev I."/>
        </authorList>
    </citation>
    <scope>NUCLEOTIDE SEQUENCE [LARGE SCALE GENOMIC DNA]</scope>
    <source>
        <strain evidence="2 3">CCMP1102</strain>
    </source>
</reference>
<keyword evidence="3" id="KW-1185">Reference proteome</keyword>
<feature type="compositionally biased region" description="Basic residues" evidence="1">
    <location>
        <begin position="365"/>
        <end position="374"/>
    </location>
</feature>